<proteinExistence type="predicted"/>
<dbReference type="InterPro" id="IPR016181">
    <property type="entry name" value="Acyl_CoA_acyltransferase"/>
</dbReference>
<gene>
    <name evidence="3" type="ORF">brsh051_04370</name>
</gene>
<evidence type="ECO:0000259" key="1">
    <source>
        <dbReference type="Pfam" id="PF00583"/>
    </source>
</evidence>
<dbReference type="Proteomes" id="UP001431656">
    <property type="component" value="Chromosome"/>
</dbReference>
<dbReference type="SUPFAM" id="SSF55729">
    <property type="entry name" value="Acyl-CoA N-acyltransferases (Nat)"/>
    <property type="match status" value="1"/>
</dbReference>
<evidence type="ECO:0000313" key="3">
    <source>
        <dbReference type="EMBL" id="BEH01156.1"/>
    </source>
</evidence>
<dbReference type="Pfam" id="PF00583">
    <property type="entry name" value="Acetyltransf_1"/>
    <property type="match status" value="1"/>
</dbReference>
<feature type="domain" description="DUF4081" evidence="2">
    <location>
        <begin position="47"/>
        <end position="153"/>
    </location>
</feature>
<protein>
    <submittedName>
        <fullName evidence="3">GNAT family N-acetyltransferase</fullName>
    </submittedName>
</protein>
<dbReference type="EMBL" id="AP028056">
    <property type="protein sequence ID" value="BEH01156.1"/>
    <property type="molecule type" value="Genomic_DNA"/>
</dbReference>
<dbReference type="GO" id="GO:0016747">
    <property type="term" value="F:acyltransferase activity, transferring groups other than amino-acyl groups"/>
    <property type="evidence" value="ECO:0007669"/>
    <property type="project" value="InterPro"/>
</dbReference>
<keyword evidence="4" id="KW-1185">Reference proteome</keyword>
<evidence type="ECO:0000259" key="2">
    <source>
        <dbReference type="Pfam" id="PF13312"/>
    </source>
</evidence>
<dbReference type="InterPro" id="IPR000182">
    <property type="entry name" value="GNAT_dom"/>
</dbReference>
<dbReference type="RefSeq" id="WP_286267151.1">
    <property type="nucleotide sequence ID" value="NZ_AP028056.1"/>
</dbReference>
<organism evidence="3 4">
    <name type="scientific">Brooklawnia propionicigenes</name>
    <dbReference type="NCBI Taxonomy" id="3041175"/>
    <lineage>
        <taxon>Bacteria</taxon>
        <taxon>Bacillati</taxon>
        <taxon>Actinomycetota</taxon>
        <taxon>Actinomycetes</taxon>
        <taxon>Propionibacteriales</taxon>
        <taxon>Propionibacteriaceae</taxon>
        <taxon>Brooklawnia</taxon>
    </lineage>
</organism>
<evidence type="ECO:0000313" key="4">
    <source>
        <dbReference type="Proteomes" id="UP001431656"/>
    </source>
</evidence>
<dbReference type="InterPro" id="IPR025289">
    <property type="entry name" value="DUF4081"/>
</dbReference>
<dbReference type="Gene3D" id="3.40.630.30">
    <property type="match status" value="1"/>
</dbReference>
<dbReference type="Pfam" id="PF13312">
    <property type="entry name" value="DUF4081"/>
    <property type="match status" value="1"/>
</dbReference>
<accession>A0AAN0K5Z1</accession>
<reference evidence="3" key="1">
    <citation type="journal article" date="2024" name="Int. J. Syst. Evol. Microbiol.">
        <title>Brooklawnia propionicigenes sp. nov., a facultatively anaerobic, propionate-producing bacterium isolated from a methanogenic reactor treating waste from cattle farms.</title>
        <authorList>
            <person name="Akita Y."/>
            <person name="Ueki A."/>
            <person name="Tonouchi A."/>
            <person name="Sugawara Y."/>
            <person name="Honma S."/>
            <person name="Kaku N."/>
            <person name="Ueki K."/>
        </authorList>
    </citation>
    <scope>NUCLEOTIDE SEQUENCE</scope>
    <source>
        <strain evidence="3">SH051</strain>
    </source>
</reference>
<dbReference type="InterPro" id="IPR016794">
    <property type="entry name" value="UCP21603_acetyltransf"/>
</dbReference>
<feature type="domain" description="N-acetyltransferase" evidence="1">
    <location>
        <begin position="216"/>
        <end position="275"/>
    </location>
</feature>
<dbReference type="KEGG" id="broo:brsh051_04370"/>
<name>A0AAN0K5Z1_9ACTN</name>
<dbReference type="AlphaFoldDB" id="A0AAN0K5Z1"/>
<sequence length="286" mass="31547">MSGSLRILDDEDLPEFLALLGQDPLSNLFVASRVATFGLAPESLGCAVYGYHVHGELIGACHVGSNLVPVGELPEALDAFVQAIGTRRHVASIVGPAAAVARLHAGLCERWGSSWTRPREIRSHQPLMVIRVPPLVEPDRRIQRVDTSHFDAYVKAAVAMYTEEVGVSPLDSSGSYPRYVRLLMQLGRAIGGVVPADDARRQPERVWFKSDIGSVWRHYCQVQGVWLDPQLRGRGLSIPAMAQVVVLCQQQYPVVSLYVNDFNTRARRLYTEIGFDTVGELATVLY</sequence>
<dbReference type="PIRSF" id="PIRSF021603">
    <property type="entry name" value="UCP21603_acetyltransf"/>
    <property type="match status" value="1"/>
</dbReference>